<dbReference type="Proteomes" id="UP000762586">
    <property type="component" value="Unassembled WGS sequence"/>
</dbReference>
<protein>
    <submittedName>
        <fullName evidence="2">Uncharacterized protein</fullName>
    </submittedName>
</protein>
<reference evidence="1 4" key="1">
    <citation type="submission" date="2020-07" db="EMBL/GenBank/DDBJ databases">
        <title>A pangenomic view of the genus Pectobacterium provides insights into genome organization, phylogeny, and virulence.</title>
        <authorList>
            <person name="Jonkheer E."/>
            <person name="Brankovics B."/>
            <person name="Houwers I."/>
            <person name="Van Der Wolf J."/>
            <person name="Bonants P."/>
            <person name="Vreeburg R."/>
            <person name="Bollema R."/>
            <person name="De Haan J."/>
            <person name="Berke L."/>
            <person name="De Ridder D."/>
            <person name="Smit S."/>
            <person name="Van Der Lee T.A.J."/>
        </authorList>
    </citation>
    <scope>NUCLEOTIDE SEQUENCE [LARGE SCALE GENOMIC DNA]</scope>
    <source>
        <strain evidence="1 4">NAK:384</strain>
    </source>
</reference>
<dbReference type="EMBL" id="JACGET010000011">
    <property type="protein sequence ID" value="MBN3106514.1"/>
    <property type="molecule type" value="Genomic_DNA"/>
</dbReference>
<name>A0A3S1AKD0_9GAMM</name>
<evidence type="ECO:0000313" key="3">
    <source>
        <dbReference type="Proteomes" id="UP000269351"/>
    </source>
</evidence>
<accession>A0A3S1AKD0</accession>
<organism evidence="2 3">
    <name type="scientific">Pectobacterium brasiliense</name>
    <dbReference type="NCBI Taxonomy" id="180957"/>
    <lineage>
        <taxon>Bacteria</taxon>
        <taxon>Pseudomonadati</taxon>
        <taxon>Pseudomonadota</taxon>
        <taxon>Gammaproteobacteria</taxon>
        <taxon>Enterobacterales</taxon>
        <taxon>Pectobacteriaceae</taxon>
        <taxon>Pectobacterium</taxon>
    </lineage>
</organism>
<evidence type="ECO:0000313" key="2">
    <source>
        <dbReference type="EMBL" id="QPK23440.1"/>
    </source>
</evidence>
<evidence type="ECO:0000313" key="1">
    <source>
        <dbReference type="EMBL" id="MBN3106514.1"/>
    </source>
</evidence>
<dbReference type="RefSeq" id="WP_119870655.1">
    <property type="nucleotide sequence ID" value="NZ_CP059955.1"/>
</dbReference>
<gene>
    <name evidence="2" type="ORF">F126LOC_017660</name>
    <name evidence="1" type="ORF">H4F48_10575</name>
</gene>
<reference evidence="2 3" key="2">
    <citation type="submission" date="2020-11" db="EMBL/GenBank/DDBJ databases">
        <title>Complete genome sequence of Pectobacterium brasiliense strain F126.</title>
        <authorList>
            <person name="Miroshnikov K."/>
            <person name="Vo T.N.H."/>
            <person name="Khodykina M.V."/>
            <person name="Kabanova A.P."/>
            <person name="Shneider M."/>
            <person name="Korzhenkov A."/>
            <person name="Toschakov S.V."/>
            <person name="Miroshnikov K.A."/>
            <person name="Ignatov A.N."/>
            <person name="Mikhailova Y.V."/>
            <person name="Shelenkov A."/>
            <person name="Yanushevich Y.G."/>
            <person name="Evseev P.V."/>
        </authorList>
    </citation>
    <scope>NUCLEOTIDE SEQUENCE [LARGE SCALE GENOMIC DNA]</scope>
    <source>
        <strain evidence="2 3">F126</strain>
    </source>
</reference>
<dbReference type="Proteomes" id="UP000269351">
    <property type="component" value="Chromosome"/>
</dbReference>
<proteinExistence type="predicted"/>
<keyword evidence="4" id="KW-1185">Reference proteome</keyword>
<sequence length="121" mass="13235">MTKSEIFKFAWVDAHYLATTLGGNAVEYFAECLKKSHMINRTTAVSFEQKEYAVDVAYAAITILADGAVLARAAGKNGYADAAMIAIAKIKQMKIARQILDSLIGVNFRKGSDLKLWLSSN</sequence>
<dbReference type="AlphaFoldDB" id="A0A3S1AKD0"/>
<dbReference type="EMBL" id="CP065031">
    <property type="protein sequence ID" value="QPK23440.1"/>
    <property type="molecule type" value="Genomic_DNA"/>
</dbReference>
<evidence type="ECO:0000313" key="4">
    <source>
        <dbReference type="Proteomes" id="UP000762586"/>
    </source>
</evidence>